<comment type="caution">
    <text evidence="2">The sequence shown here is derived from an EMBL/GenBank/DDBJ whole genome shotgun (WGS) entry which is preliminary data.</text>
</comment>
<proteinExistence type="predicted"/>
<dbReference type="RefSeq" id="WP_126351363.1">
    <property type="nucleotide sequence ID" value="NZ_RXPE01000004.1"/>
</dbReference>
<feature type="transmembrane region" description="Helical" evidence="1">
    <location>
        <begin position="113"/>
        <end position="137"/>
    </location>
</feature>
<name>A0A3S0L8J3_9DEIO</name>
<evidence type="ECO:0000313" key="2">
    <source>
        <dbReference type="EMBL" id="RTR29452.1"/>
    </source>
</evidence>
<evidence type="ECO:0000256" key="1">
    <source>
        <dbReference type="SAM" id="Phobius"/>
    </source>
</evidence>
<reference evidence="2 3" key="1">
    <citation type="submission" date="2018-12" db="EMBL/GenBank/DDBJ databases">
        <title>Deinococcus radiophilus ATCC 27603 genome sequencing and assembly.</title>
        <authorList>
            <person name="Maclea K.S."/>
            <person name="Maynard C.R."/>
        </authorList>
    </citation>
    <scope>NUCLEOTIDE SEQUENCE [LARGE SCALE GENOMIC DNA]</scope>
    <source>
        <strain evidence="2 3">ATCC 27603</strain>
    </source>
</reference>
<dbReference type="InterPro" id="IPR036259">
    <property type="entry name" value="MFS_trans_sf"/>
</dbReference>
<dbReference type="InterPro" id="IPR052528">
    <property type="entry name" value="Sugar_transport-like"/>
</dbReference>
<feature type="transmembrane region" description="Helical" evidence="1">
    <location>
        <begin position="243"/>
        <end position="261"/>
    </location>
</feature>
<dbReference type="Proteomes" id="UP000277766">
    <property type="component" value="Unassembled WGS sequence"/>
</dbReference>
<evidence type="ECO:0000313" key="3">
    <source>
        <dbReference type="Proteomes" id="UP000277766"/>
    </source>
</evidence>
<dbReference type="InterPro" id="IPR011701">
    <property type="entry name" value="MFS"/>
</dbReference>
<feature type="transmembrane region" description="Helical" evidence="1">
    <location>
        <begin position="21"/>
        <end position="45"/>
    </location>
</feature>
<feature type="transmembrane region" description="Helical" evidence="1">
    <location>
        <begin position="267"/>
        <end position="288"/>
    </location>
</feature>
<dbReference type="PANTHER" id="PTHR23526">
    <property type="entry name" value="INTEGRAL MEMBRANE TRANSPORT PROTEIN-RELATED"/>
    <property type="match status" value="1"/>
</dbReference>
<accession>A0A3S0L8J3</accession>
<feature type="transmembrane region" description="Helical" evidence="1">
    <location>
        <begin position="158"/>
        <end position="175"/>
    </location>
</feature>
<dbReference type="PANTHER" id="PTHR23526:SF1">
    <property type="entry name" value="MAJOR FACILITATOR SUPERFAMILY MFS_1"/>
    <property type="match status" value="1"/>
</dbReference>
<keyword evidence="1" id="KW-0472">Membrane</keyword>
<feature type="transmembrane region" description="Helical" evidence="1">
    <location>
        <begin position="327"/>
        <end position="345"/>
    </location>
</feature>
<dbReference type="GO" id="GO:0022857">
    <property type="term" value="F:transmembrane transporter activity"/>
    <property type="evidence" value="ECO:0007669"/>
    <property type="project" value="InterPro"/>
</dbReference>
<feature type="transmembrane region" description="Helical" evidence="1">
    <location>
        <begin position="85"/>
        <end position="107"/>
    </location>
</feature>
<keyword evidence="3" id="KW-1185">Reference proteome</keyword>
<sequence>MPRPTLPRPWQHWTPNEQLGVLNGWLVLLGEGFMNVAIVMAGFAAKLGAPNAVIGLLPAIAQGGWMLPQLYVASRARPLTHKLPLYRSAATVRTVTYLIMVACAAFLTDWPALCLTVFLIAMMINALASGVSGLPWLEVVSKTVPSERRAWFFGTRNLYGGLLAFASGLGVRWILGSDLGFPYNYALIFLLGTLAFTAGYAIFGRVDEPADKPLPPANFREELRSIPDSLADPALRAFLNVRLLLAFAAVGEPFYAVYALRDLGYPALSLGTFVMATTAAAPLSNVGWQRLAERKGSRRILRYAAAFAALAPLTALLAGHFGWPPVAYGLVFVLSSVAVQGFNLGHTNHLLNISPEGQRSRYIGTLNTLVGVALFAPVLGGLVADRWGYTPLFVGSALLYLLAWQACSFLRRDA</sequence>
<dbReference type="SUPFAM" id="SSF103473">
    <property type="entry name" value="MFS general substrate transporter"/>
    <property type="match status" value="1"/>
</dbReference>
<protein>
    <submittedName>
        <fullName evidence="2">MFS transporter</fullName>
    </submittedName>
</protein>
<keyword evidence="1" id="KW-1133">Transmembrane helix</keyword>
<feature type="transmembrane region" description="Helical" evidence="1">
    <location>
        <begin position="390"/>
        <end position="410"/>
    </location>
</feature>
<feature type="transmembrane region" description="Helical" evidence="1">
    <location>
        <begin position="300"/>
        <end position="321"/>
    </location>
</feature>
<feature type="transmembrane region" description="Helical" evidence="1">
    <location>
        <begin position="181"/>
        <end position="203"/>
    </location>
</feature>
<organism evidence="2 3">
    <name type="scientific">Deinococcus radiophilus</name>
    <dbReference type="NCBI Taxonomy" id="32062"/>
    <lineage>
        <taxon>Bacteria</taxon>
        <taxon>Thermotogati</taxon>
        <taxon>Deinococcota</taxon>
        <taxon>Deinococci</taxon>
        <taxon>Deinococcales</taxon>
        <taxon>Deinococcaceae</taxon>
        <taxon>Deinococcus</taxon>
    </lineage>
</organism>
<dbReference type="OrthoDB" id="54823at2"/>
<dbReference type="Gene3D" id="1.20.1250.20">
    <property type="entry name" value="MFS general substrate transporter like domains"/>
    <property type="match status" value="1"/>
</dbReference>
<keyword evidence="1" id="KW-0812">Transmembrane</keyword>
<dbReference type="AlphaFoldDB" id="A0A3S0L8J3"/>
<feature type="transmembrane region" description="Helical" evidence="1">
    <location>
        <begin position="51"/>
        <end position="73"/>
    </location>
</feature>
<dbReference type="EMBL" id="RXPE01000004">
    <property type="protein sequence ID" value="RTR29452.1"/>
    <property type="molecule type" value="Genomic_DNA"/>
</dbReference>
<feature type="transmembrane region" description="Helical" evidence="1">
    <location>
        <begin position="366"/>
        <end position="384"/>
    </location>
</feature>
<gene>
    <name evidence="2" type="ORF">EJ104_03440</name>
</gene>
<dbReference type="Pfam" id="PF07690">
    <property type="entry name" value="MFS_1"/>
    <property type="match status" value="1"/>
</dbReference>